<sequence>MDAPACEHHPWPEFRPVTESTWEGVLAENWATGAPELTWSVYFDGYPDGRSGVEFHIESIPFTVSSWRELEGARAECEEFGEPIEAYLFDGEHSNFDYVRIEVLRQSGATVRFAIDLAWCEVDRVKVESAEDEWADIDRLRVVVDAEFQGVTVRTPNHRLADFIDTTGLVFDASNDVYRPSGE</sequence>
<keyword evidence="2" id="KW-1185">Reference proteome</keyword>
<gene>
    <name evidence="1" type="ORF">ACH49Z_00625</name>
</gene>
<name>A0ABW7VRE8_9NOCA</name>
<comment type="caution">
    <text evidence="1">The sequence shown here is derived from an EMBL/GenBank/DDBJ whole genome shotgun (WGS) entry which is preliminary data.</text>
</comment>
<accession>A0ABW7VRE8</accession>
<evidence type="ECO:0000313" key="1">
    <source>
        <dbReference type="EMBL" id="MFI2228340.1"/>
    </source>
</evidence>
<organism evidence="1 2">
    <name type="scientific">Nocardia testacea</name>
    <dbReference type="NCBI Taxonomy" id="248551"/>
    <lineage>
        <taxon>Bacteria</taxon>
        <taxon>Bacillati</taxon>
        <taxon>Actinomycetota</taxon>
        <taxon>Actinomycetes</taxon>
        <taxon>Mycobacteriales</taxon>
        <taxon>Nocardiaceae</taxon>
        <taxon>Nocardia</taxon>
    </lineage>
</organism>
<dbReference type="RefSeq" id="WP_397058479.1">
    <property type="nucleotide sequence ID" value="NZ_JBIRYL010000001.1"/>
</dbReference>
<reference evidence="1 2" key="1">
    <citation type="submission" date="2024-10" db="EMBL/GenBank/DDBJ databases">
        <title>The Natural Products Discovery Center: Release of the First 8490 Sequenced Strains for Exploring Actinobacteria Biosynthetic Diversity.</title>
        <authorList>
            <person name="Kalkreuter E."/>
            <person name="Kautsar S.A."/>
            <person name="Yang D."/>
            <person name="Bader C.D."/>
            <person name="Teijaro C.N."/>
            <person name="Fluegel L."/>
            <person name="Davis C.M."/>
            <person name="Simpson J.R."/>
            <person name="Lauterbach L."/>
            <person name="Steele A.D."/>
            <person name="Gui C."/>
            <person name="Meng S."/>
            <person name="Li G."/>
            <person name="Viehrig K."/>
            <person name="Ye F."/>
            <person name="Su P."/>
            <person name="Kiefer A.F."/>
            <person name="Nichols A."/>
            <person name="Cepeda A.J."/>
            <person name="Yan W."/>
            <person name="Fan B."/>
            <person name="Jiang Y."/>
            <person name="Adhikari A."/>
            <person name="Zheng C.-J."/>
            <person name="Schuster L."/>
            <person name="Cowan T.M."/>
            <person name="Smanski M.J."/>
            <person name="Chevrette M.G."/>
            <person name="De Carvalho L.P.S."/>
            <person name="Shen B."/>
        </authorList>
    </citation>
    <scope>NUCLEOTIDE SEQUENCE [LARGE SCALE GENOMIC DNA]</scope>
    <source>
        <strain evidence="1 2">NPDC019377</strain>
    </source>
</reference>
<dbReference type="Proteomes" id="UP001611494">
    <property type="component" value="Unassembled WGS sequence"/>
</dbReference>
<protein>
    <submittedName>
        <fullName evidence="1">Uncharacterized protein</fullName>
    </submittedName>
</protein>
<dbReference type="EMBL" id="JBIRYL010000001">
    <property type="protein sequence ID" value="MFI2228340.1"/>
    <property type="molecule type" value="Genomic_DNA"/>
</dbReference>
<proteinExistence type="predicted"/>
<evidence type="ECO:0000313" key="2">
    <source>
        <dbReference type="Proteomes" id="UP001611494"/>
    </source>
</evidence>